<name>A0ABW0DL39_9ACTN</name>
<evidence type="ECO:0000313" key="4">
    <source>
        <dbReference type="Proteomes" id="UP001596035"/>
    </source>
</evidence>
<dbReference type="InterPro" id="IPR045431">
    <property type="entry name" value="EAD2"/>
</dbReference>
<proteinExistence type="predicted"/>
<comment type="caution">
    <text evidence="3">The sequence shown here is derived from an EMBL/GenBank/DDBJ whole genome shotgun (WGS) entry which is preliminary data.</text>
</comment>
<dbReference type="EMBL" id="JBHSKN010000003">
    <property type="protein sequence ID" value="MFC5238827.1"/>
    <property type="molecule type" value="Genomic_DNA"/>
</dbReference>
<gene>
    <name evidence="3" type="ORF">ACFPWV_02645</name>
</gene>
<evidence type="ECO:0000259" key="2">
    <source>
        <dbReference type="Pfam" id="PF19956"/>
    </source>
</evidence>
<evidence type="ECO:0000313" key="3">
    <source>
        <dbReference type="EMBL" id="MFC5238827.1"/>
    </source>
</evidence>
<feature type="compositionally biased region" description="Pro residues" evidence="1">
    <location>
        <begin position="1"/>
        <end position="11"/>
    </location>
</feature>
<sequence length="115" mass="12221">MSATVPPPAGPPAERTNGTWDDDSSPGPLLRPTEALIALPCVRDPQARIQFAVLLGEEPGSHVDLRGVRLREDAVAIARAVQKAPRGDAVLTRPVFLLEGGEVARNLRRVIDGDG</sequence>
<evidence type="ECO:0000256" key="1">
    <source>
        <dbReference type="SAM" id="MobiDB-lite"/>
    </source>
</evidence>
<dbReference type="Proteomes" id="UP001596035">
    <property type="component" value="Unassembled WGS sequence"/>
</dbReference>
<accession>A0ABW0DL39</accession>
<keyword evidence="4" id="KW-1185">Reference proteome</keyword>
<feature type="region of interest" description="Disordered" evidence="1">
    <location>
        <begin position="1"/>
        <end position="31"/>
    </location>
</feature>
<reference evidence="4" key="1">
    <citation type="journal article" date="2019" name="Int. J. Syst. Evol. Microbiol.">
        <title>The Global Catalogue of Microorganisms (GCM) 10K type strain sequencing project: providing services to taxonomists for standard genome sequencing and annotation.</title>
        <authorList>
            <consortium name="The Broad Institute Genomics Platform"/>
            <consortium name="The Broad Institute Genome Sequencing Center for Infectious Disease"/>
            <person name="Wu L."/>
            <person name="Ma J."/>
        </authorList>
    </citation>
    <scope>NUCLEOTIDE SEQUENCE [LARGE SCALE GENOMIC DNA]</scope>
    <source>
        <strain evidence="4">CGMCC 4.7131</strain>
    </source>
</reference>
<dbReference type="RefSeq" id="WP_344564413.1">
    <property type="nucleotide sequence ID" value="NZ_BAAATG010000033.1"/>
</dbReference>
<feature type="domain" description="Effector-associated" evidence="2">
    <location>
        <begin position="34"/>
        <end position="111"/>
    </location>
</feature>
<dbReference type="Pfam" id="PF19956">
    <property type="entry name" value="EAD2"/>
    <property type="match status" value="1"/>
</dbReference>
<organism evidence="3 4">
    <name type="scientific">Streptomyces atrovirens</name>
    <dbReference type="NCBI Taxonomy" id="285556"/>
    <lineage>
        <taxon>Bacteria</taxon>
        <taxon>Bacillati</taxon>
        <taxon>Actinomycetota</taxon>
        <taxon>Actinomycetes</taxon>
        <taxon>Kitasatosporales</taxon>
        <taxon>Streptomycetaceae</taxon>
        <taxon>Streptomyces</taxon>
    </lineage>
</organism>
<protein>
    <recommendedName>
        <fullName evidence="2">Effector-associated domain-containing protein</fullName>
    </recommendedName>
</protein>